<dbReference type="KEGG" id="vde:111244822"/>
<accession>A0A7M7J909</accession>
<evidence type="ECO:0000256" key="6">
    <source>
        <dbReference type="ARBA" id="ARBA00022776"/>
    </source>
</evidence>
<keyword evidence="7" id="KW-0221">Differentiation</keyword>
<dbReference type="FunCoup" id="A0A7M7J909">
    <property type="interactions" value="1802"/>
</dbReference>
<evidence type="ECO:0000256" key="3">
    <source>
        <dbReference type="ARBA" id="ARBA00020501"/>
    </source>
</evidence>
<keyword evidence="4" id="KW-0963">Cytoplasm</keyword>
<dbReference type="PANTHER" id="PTHR12955:SF1">
    <property type="entry name" value="INTEGRATOR COMPLEX SUBUNIT 13"/>
    <property type="match status" value="1"/>
</dbReference>
<evidence type="ECO:0000256" key="11">
    <source>
        <dbReference type="ARBA" id="ARBA00023254"/>
    </source>
</evidence>
<keyword evidence="10" id="KW-0539">Nucleus</keyword>
<evidence type="ECO:0000256" key="8">
    <source>
        <dbReference type="ARBA" id="ARBA00022871"/>
    </source>
</evidence>
<dbReference type="EnsemblMetazoa" id="XM_022792279">
    <property type="protein sequence ID" value="XP_022648014"/>
    <property type="gene ID" value="LOC111244822"/>
</dbReference>
<sequence length="747" mass="81776">MASLHEAFPLSHKTVLVLDRGGDLAVSCQQPIDVDQITKTRTLIPLAPISKSLWTCAVESAVEYCRIVWDIYPCGRLVRFVMGDGDDSRFLNLWQEQSVAQLMSAFAKIPPPSATLRNKLDIVRAVEMALGTLCEPSEAQHTRRTDLDRADREVPNKGRVIVITQLQGESEILKLEKKLATTLNIVNKVASQDDKQIPLDEVEIVLIHASPGSKEISIAPTRRLYNSPLLAIEIHKVTSGYFLSEKLCQLVQTHYELAITTVTGIPMKEEQNANSSANYDVELLHPLAAHADFLKDKDGCKHDSSSYSKVTLKWCTPRTAPTQELQHCTAAHRITPVDINSRPSSCLTNFLLTGRAVMLELPRKSGQKLLSHMLASHGGEIYIHTLGTGRSALEDPPSISEGSGGRVTDYRITDFGLFMKEHLLIPYNTEPRTGQSHESKMSGGGCSNDNSCPTPLEMTETAIARSTLYWPLVISATAVYNVQSHLEPLLSIIVKPQITSEQVIECKKVILNLVSMEAKGTALALSSVAAVASGLGGGRFAKSGPRKEEHYRALWAELEQLLRLYCSTTEHEQVLDCLLECRRTEGHQAGTPGTGAPGQSTANCSGAGAGDISKNGVAVRSELKPVGSYSGDTSGTPSSPSDDQRPKRLRVAPDLLGKTSLLGLIKENQSRKPATSMWLGLNPETRKATLYQNLKEKQLQQQQQAIKEEQQIQQIQQQQQAAASVAAVIQQQQQQALLPLGHYLHVP</sequence>
<dbReference type="RefSeq" id="XP_022648014.1">
    <property type="nucleotide sequence ID" value="XM_022792279.1"/>
</dbReference>
<organism evidence="19 20">
    <name type="scientific">Varroa destructor</name>
    <name type="common">Honeybee mite</name>
    <dbReference type="NCBI Taxonomy" id="109461"/>
    <lineage>
        <taxon>Eukaryota</taxon>
        <taxon>Metazoa</taxon>
        <taxon>Ecdysozoa</taxon>
        <taxon>Arthropoda</taxon>
        <taxon>Chelicerata</taxon>
        <taxon>Arachnida</taxon>
        <taxon>Acari</taxon>
        <taxon>Parasitiformes</taxon>
        <taxon>Mesostigmata</taxon>
        <taxon>Gamasina</taxon>
        <taxon>Dermanyssoidea</taxon>
        <taxon>Varroidae</taxon>
        <taxon>Varroa</taxon>
    </lineage>
</organism>
<feature type="coiled-coil region" evidence="17">
    <location>
        <begin position="691"/>
        <end position="719"/>
    </location>
</feature>
<dbReference type="EnsemblMetazoa" id="XM_022792280">
    <property type="protein sequence ID" value="XP_022648015"/>
    <property type="gene ID" value="LOC111244822"/>
</dbReference>
<comment type="subunit">
    <text evidence="16">Belongs to the multiprotein complex Integrator, at least composed of IntS1, IntS2, IntS3, IntS4, omd/IntS5, IntS6, defl/IntS7, IntS8, IntS9, IntS10, IntS11, IntS12, asun/IntS13, IntS14 and IntS15. The core complex associates with protein phosphatase 2A subunits mts/PP2A and Pp2A-29B, to form the Integrator-PP2A (INTAC) complex.</text>
</comment>
<evidence type="ECO:0000313" key="19">
    <source>
        <dbReference type="EnsemblMetazoa" id="XP_022648015"/>
    </source>
</evidence>
<dbReference type="GO" id="GO:0051642">
    <property type="term" value="P:centrosome localization"/>
    <property type="evidence" value="ECO:0007669"/>
    <property type="project" value="TreeGrafter"/>
</dbReference>
<dbReference type="GO" id="GO:0030154">
    <property type="term" value="P:cell differentiation"/>
    <property type="evidence" value="ECO:0007669"/>
    <property type="project" value="UniProtKB-KW"/>
</dbReference>
<comment type="subcellular location">
    <subcellularLocation>
        <location evidence="2">Cytoplasm</location>
        <location evidence="2">Perinuclear region</location>
    </subcellularLocation>
    <subcellularLocation>
        <location evidence="1">Nucleus</location>
    </subcellularLocation>
</comment>
<proteinExistence type="inferred from homology"/>
<evidence type="ECO:0000256" key="2">
    <source>
        <dbReference type="ARBA" id="ARBA00004556"/>
    </source>
</evidence>
<evidence type="ECO:0000256" key="17">
    <source>
        <dbReference type="SAM" id="Coils"/>
    </source>
</evidence>
<name>A0A7M7J909_VARDE</name>
<dbReference type="GO" id="GO:0051321">
    <property type="term" value="P:meiotic cell cycle"/>
    <property type="evidence" value="ECO:0007669"/>
    <property type="project" value="UniProtKB-KW"/>
</dbReference>
<evidence type="ECO:0000256" key="18">
    <source>
        <dbReference type="SAM" id="MobiDB-lite"/>
    </source>
</evidence>
<evidence type="ECO:0000256" key="7">
    <source>
        <dbReference type="ARBA" id="ARBA00022782"/>
    </source>
</evidence>
<keyword evidence="5" id="KW-0132">Cell division</keyword>
<evidence type="ECO:0000313" key="20">
    <source>
        <dbReference type="Proteomes" id="UP000594260"/>
    </source>
</evidence>
<dbReference type="GO" id="GO:0007346">
    <property type="term" value="P:regulation of mitotic cell cycle"/>
    <property type="evidence" value="ECO:0007669"/>
    <property type="project" value="TreeGrafter"/>
</dbReference>
<dbReference type="GO" id="GO:0007283">
    <property type="term" value="P:spermatogenesis"/>
    <property type="evidence" value="ECO:0007669"/>
    <property type="project" value="UniProtKB-KW"/>
</dbReference>
<dbReference type="PANTHER" id="PTHR12955">
    <property type="entry name" value="SARCOMA ANTIGEN NY-SAR-95-RELATED"/>
    <property type="match status" value="1"/>
</dbReference>
<protein>
    <recommendedName>
        <fullName evidence="3">Protein asunder</fullName>
    </recommendedName>
    <alternativeName>
        <fullName evidence="14">Cell cycle regulator Mat89Bb</fullName>
    </alternativeName>
    <alternativeName>
        <fullName evidence="13">Set apart in position or space protein</fullName>
    </alternativeName>
</protein>
<feature type="region of interest" description="Disordered" evidence="18">
    <location>
        <begin position="625"/>
        <end position="647"/>
    </location>
</feature>
<keyword evidence="9 17" id="KW-0175">Coiled coil</keyword>
<dbReference type="Proteomes" id="UP000594260">
    <property type="component" value="Unplaced"/>
</dbReference>
<keyword evidence="12" id="KW-0131">Cell cycle</keyword>
<evidence type="ECO:0000256" key="4">
    <source>
        <dbReference type="ARBA" id="ARBA00022490"/>
    </source>
</evidence>
<evidence type="ECO:0000256" key="1">
    <source>
        <dbReference type="ARBA" id="ARBA00004123"/>
    </source>
</evidence>
<keyword evidence="20" id="KW-1185">Reference proteome</keyword>
<dbReference type="Pfam" id="PF10221">
    <property type="entry name" value="Mat89Bb"/>
    <property type="match status" value="1"/>
</dbReference>
<dbReference type="AlphaFoldDB" id="A0A7M7J909"/>
<evidence type="ECO:0000256" key="12">
    <source>
        <dbReference type="ARBA" id="ARBA00023306"/>
    </source>
</evidence>
<reference evidence="19" key="1">
    <citation type="submission" date="2021-01" db="UniProtKB">
        <authorList>
            <consortium name="EnsemblMetazoa"/>
        </authorList>
    </citation>
    <scope>IDENTIFICATION</scope>
</reference>
<feature type="compositionally biased region" description="Low complexity" evidence="18">
    <location>
        <begin position="627"/>
        <end position="641"/>
    </location>
</feature>
<dbReference type="InterPro" id="IPR019355">
    <property type="entry name" value="Cell_cycle_regulator_Mat89Bb"/>
</dbReference>
<evidence type="ECO:0000256" key="15">
    <source>
        <dbReference type="ARBA" id="ARBA00061603"/>
    </source>
</evidence>
<evidence type="ECO:0000256" key="10">
    <source>
        <dbReference type="ARBA" id="ARBA00023242"/>
    </source>
</evidence>
<evidence type="ECO:0000256" key="14">
    <source>
        <dbReference type="ARBA" id="ARBA00032585"/>
    </source>
</evidence>
<dbReference type="GO" id="GO:0032039">
    <property type="term" value="C:integrator complex"/>
    <property type="evidence" value="ECO:0007669"/>
    <property type="project" value="TreeGrafter"/>
</dbReference>
<keyword evidence="11" id="KW-0469">Meiosis</keyword>
<evidence type="ECO:0000256" key="13">
    <source>
        <dbReference type="ARBA" id="ARBA00030658"/>
    </source>
</evidence>
<dbReference type="CTD" id="41971"/>
<comment type="similarity">
    <text evidence="15">Belongs to the Integrator subunit 13 family.</text>
</comment>
<keyword evidence="8" id="KW-0744">Spermatogenesis</keyword>
<dbReference type="GeneID" id="111244822"/>
<evidence type="ECO:0000256" key="9">
    <source>
        <dbReference type="ARBA" id="ARBA00023054"/>
    </source>
</evidence>
<dbReference type="InParanoid" id="A0A7M7J909"/>
<dbReference type="OrthoDB" id="5844105at2759"/>
<dbReference type="GO" id="GO:0051301">
    <property type="term" value="P:cell division"/>
    <property type="evidence" value="ECO:0007669"/>
    <property type="project" value="UniProtKB-KW"/>
</dbReference>
<keyword evidence="6" id="KW-0498">Mitosis</keyword>
<dbReference type="OMA" id="NCTAMHR"/>
<dbReference type="RefSeq" id="XP_022648015.1">
    <property type="nucleotide sequence ID" value="XM_022792280.1"/>
</dbReference>
<evidence type="ECO:0000256" key="5">
    <source>
        <dbReference type="ARBA" id="ARBA00022618"/>
    </source>
</evidence>
<evidence type="ECO:0000256" key="16">
    <source>
        <dbReference type="ARBA" id="ARBA00065185"/>
    </source>
</evidence>
<dbReference type="GO" id="GO:0048471">
    <property type="term" value="C:perinuclear region of cytoplasm"/>
    <property type="evidence" value="ECO:0007669"/>
    <property type="project" value="UniProtKB-SubCell"/>
</dbReference>